<keyword evidence="5" id="KW-1185">Reference proteome</keyword>
<name>A0A135HST5_9HYPH</name>
<accession>A0A135HST5</accession>
<keyword evidence="2" id="KW-0813">Transport</keyword>
<protein>
    <recommendedName>
        <fullName evidence="2">Biotin transporter</fullName>
    </recommendedName>
</protein>
<organism evidence="4 5">
    <name type="scientific">Paramesorhizobium deserti</name>
    <dbReference type="NCBI Taxonomy" id="1494590"/>
    <lineage>
        <taxon>Bacteria</taxon>
        <taxon>Pseudomonadati</taxon>
        <taxon>Pseudomonadota</taxon>
        <taxon>Alphaproteobacteria</taxon>
        <taxon>Hyphomicrobiales</taxon>
        <taxon>Phyllobacteriaceae</taxon>
        <taxon>Paramesorhizobium</taxon>
    </lineage>
</organism>
<dbReference type="EMBL" id="LNTU01000034">
    <property type="protein sequence ID" value="KXF76247.1"/>
    <property type="molecule type" value="Genomic_DNA"/>
</dbReference>
<keyword evidence="2 3" id="KW-0472">Membrane</keyword>
<evidence type="ECO:0000256" key="1">
    <source>
        <dbReference type="ARBA" id="ARBA00010692"/>
    </source>
</evidence>
<dbReference type="Pfam" id="PF02632">
    <property type="entry name" value="BioY"/>
    <property type="match status" value="1"/>
</dbReference>
<proteinExistence type="inferred from homology"/>
<dbReference type="PANTHER" id="PTHR34295:SF1">
    <property type="entry name" value="BIOTIN TRANSPORTER BIOY"/>
    <property type="match status" value="1"/>
</dbReference>
<dbReference type="InterPro" id="IPR003784">
    <property type="entry name" value="BioY"/>
</dbReference>
<dbReference type="AlphaFoldDB" id="A0A135HST5"/>
<evidence type="ECO:0000313" key="5">
    <source>
        <dbReference type="Proteomes" id="UP000070107"/>
    </source>
</evidence>
<keyword evidence="3" id="KW-0812">Transmembrane</keyword>
<evidence type="ECO:0000256" key="3">
    <source>
        <dbReference type="SAM" id="Phobius"/>
    </source>
</evidence>
<feature type="transmembrane region" description="Helical" evidence="3">
    <location>
        <begin position="24"/>
        <end position="43"/>
    </location>
</feature>
<keyword evidence="2" id="KW-1003">Cell membrane</keyword>
<dbReference type="GO" id="GO:0005886">
    <property type="term" value="C:plasma membrane"/>
    <property type="evidence" value="ECO:0007669"/>
    <property type="project" value="UniProtKB-SubCell"/>
</dbReference>
<keyword evidence="3" id="KW-1133">Transmembrane helix</keyword>
<gene>
    <name evidence="4" type="ORF">ATN84_15260</name>
</gene>
<evidence type="ECO:0000313" key="4">
    <source>
        <dbReference type="EMBL" id="KXF76247.1"/>
    </source>
</evidence>
<dbReference type="Proteomes" id="UP000070107">
    <property type="component" value="Unassembled WGS sequence"/>
</dbReference>
<reference evidence="4 5" key="1">
    <citation type="submission" date="2015-11" db="EMBL/GenBank/DDBJ databases">
        <title>Draft genome sequence of Paramesorhizobium deserti A-3-E, a strain highly resistant to diverse beta-lactam antibiotics.</title>
        <authorList>
            <person name="Lv R."/>
            <person name="Yang X."/>
            <person name="Fang N."/>
            <person name="Guo J."/>
            <person name="Luo X."/>
            <person name="Peng F."/>
            <person name="Yang R."/>
            <person name="Cui Y."/>
            <person name="Fang C."/>
            <person name="Song Y."/>
        </authorList>
    </citation>
    <scope>NUCLEOTIDE SEQUENCE [LARGE SCALE GENOMIC DNA]</scope>
    <source>
        <strain evidence="4 5">A-3-E</strain>
    </source>
</reference>
<sequence length="193" mass="19967">MSDMTSPTLHPSFSPLRLDSRSTATKIAAVLVGTLILAIASQIEVPMVPVPITLHTLVIPLIGALYGWRLGALTVLAWLVEAAMGLPVLAGGAGGLHHFAGPTAGYLVSFPIIAALSGWLAERGWNGRNLLLAFTSFLLANAICLALGAIWLSPLIGIEKAVAFGVTPFLIGALIKSALGAAILKASLREKSA</sequence>
<comment type="caution">
    <text evidence="4">The sequence shown here is derived from an EMBL/GenBank/DDBJ whole genome shotgun (WGS) entry which is preliminary data.</text>
</comment>
<feature type="transmembrane region" description="Helical" evidence="3">
    <location>
        <begin position="49"/>
        <end position="68"/>
    </location>
</feature>
<dbReference type="Gene3D" id="1.10.1760.20">
    <property type="match status" value="1"/>
</dbReference>
<comment type="subcellular location">
    <subcellularLocation>
        <location evidence="2">Cell membrane</location>
        <topology evidence="2">Multi-pass membrane protein</topology>
    </subcellularLocation>
</comment>
<dbReference type="PIRSF" id="PIRSF016661">
    <property type="entry name" value="BioY"/>
    <property type="match status" value="1"/>
</dbReference>
<feature type="transmembrane region" description="Helical" evidence="3">
    <location>
        <begin position="103"/>
        <end position="121"/>
    </location>
</feature>
<dbReference type="PANTHER" id="PTHR34295">
    <property type="entry name" value="BIOTIN TRANSPORTER BIOY"/>
    <property type="match status" value="1"/>
</dbReference>
<dbReference type="STRING" id="1494590.ATN84_15260"/>
<comment type="similarity">
    <text evidence="1 2">Belongs to the BioY family.</text>
</comment>
<dbReference type="GO" id="GO:0015225">
    <property type="term" value="F:biotin transmembrane transporter activity"/>
    <property type="evidence" value="ECO:0007669"/>
    <property type="project" value="UniProtKB-UniRule"/>
</dbReference>
<feature type="transmembrane region" description="Helical" evidence="3">
    <location>
        <begin position="130"/>
        <end position="156"/>
    </location>
</feature>
<feature type="transmembrane region" description="Helical" evidence="3">
    <location>
        <begin position="162"/>
        <end position="184"/>
    </location>
</feature>
<evidence type="ECO:0000256" key="2">
    <source>
        <dbReference type="PIRNR" id="PIRNR016661"/>
    </source>
</evidence>